<feature type="region of interest" description="Disordered" evidence="1">
    <location>
        <begin position="38"/>
        <end position="101"/>
    </location>
</feature>
<dbReference type="AlphaFoldDB" id="A0A9K3GPR2"/>
<dbReference type="EMBL" id="BDIP01006692">
    <property type="protein sequence ID" value="GIQ90807.1"/>
    <property type="molecule type" value="Genomic_DNA"/>
</dbReference>
<organism evidence="2 3">
    <name type="scientific">Kipferlia bialata</name>
    <dbReference type="NCBI Taxonomy" id="797122"/>
    <lineage>
        <taxon>Eukaryota</taxon>
        <taxon>Metamonada</taxon>
        <taxon>Carpediemonas-like organisms</taxon>
        <taxon>Kipferlia</taxon>
    </lineage>
</organism>
<dbReference type="Proteomes" id="UP000265618">
    <property type="component" value="Unassembled WGS sequence"/>
</dbReference>
<comment type="caution">
    <text evidence="2">The sequence shown here is derived from an EMBL/GenBank/DDBJ whole genome shotgun (WGS) entry which is preliminary data.</text>
</comment>
<evidence type="ECO:0000313" key="2">
    <source>
        <dbReference type="EMBL" id="GIQ90807.1"/>
    </source>
</evidence>
<gene>
    <name evidence="2" type="ORF">KIPB_013742</name>
</gene>
<name>A0A9K3GPR2_9EUKA</name>
<feature type="compositionally biased region" description="Basic and acidic residues" evidence="1">
    <location>
        <begin position="51"/>
        <end position="63"/>
    </location>
</feature>
<keyword evidence="3" id="KW-1185">Reference proteome</keyword>
<reference evidence="2 3" key="1">
    <citation type="journal article" date="2018" name="PLoS ONE">
        <title>The draft genome of Kipferlia bialata reveals reductive genome evolution in fornicate parasites.</title>
        <authorList>
            <person name="Tanifuji G."/>
            <person name="Takabayashi S."/>
            <person name="Kume K."/>
            <person name="Takagi M."/>
            <person name="Nakayama T."/>
            <person name="Kamikawa R."/>
            <person name="Inagaki Y."/>
            <person name="Hashimoto T."/>
        </authorList>
    </citation>
    <scope>NUCLEOTIDE SEQUENCE [LARGE SCALE GENOMIC DNA]</scope>
    <source>
        <strain evidence="2">NY0173</strain>
    </source>
</reference>
<evidence type="ECO:0000256" key="1">
    <source>
        <dbReference type="SAM" id="MobiDB-lite"/>
    </source>
</evidence>
<sequence>MLLHVPIMVVGDSQKVPTAPSDNGWALRTLFLRPHYTPVTPVSEAPASDKATSEQEREREREVQGTWGSEEEDDLDPTQVSPPAVVGGVFPHSGDKRKHQGKLEVYCTRPTSYMLNCDQPYVDVVFEASQSYLEINHSYLEIDHVL</sequence>
<proteinExistence type="predicted"/>
<accession>A0A9K3GPR2</accession>
<protein>
    <submittedName>
        <fullName evidence="2">Uncharacterized protein</fullName>
    </submittedName>
</protein>
<evidence type="ECO:0000313" key="3">
    <source>
        <dbReference type="Proteomes" id="UP000265618"/>
    </source>
</evidence>